<dbReference type="SUPFAM" id="SSF57850">
    <property type="entry name" value="RING/U-box"/>
    <property type="match status" value="1"/>
</dbReference>
<dbReference type="GO" id="GO:0061630">
    <property type="term" value="F:ubiquitin protein ligase activity"/>
    <property type="evidence" value="ECO:0007669"/>
    <property type="project" value="UniProtKB-EC"/>
</dbReference>
<dbReference type="HOGENOM" id="CLU_1301787_0_0_1"/>
<evidence type="ECO:0000256" key="5">
    <source>
        <dbReference type="ARBA" id="ARBA00022771"/>
    </source>
</evidence>
<dbReference type="InterPro" id="IPR013083">
    <property type="entry name" value="Znf_RING/FYVE/PHD"/>
</dbReference>
<keyword evidence="4" id="KW-0479">Metal-binding</keyword>
<dbReference type="InParanoid" id="Q4QEJ5"/>
<organism evidence="10 11">
    <name type="scientific">Leishmania major</name>
    <dbReference type="NCBI Taxonomy" id="5664"/>
    <lineage>
        <taxon>Eukaryota</taxon>
        <taxon>Discoba</taxon>
        <taxon>Euglenozoa</taxon>
        <taxon>Kinetoplastea</taxon>
        <taxon>Metakinetoplastina</taxon>
        <taxon>Trypanosomatida</taxon>
        <taxon>Trypanosomatidae</taxon>
        <taxon>Leishmaniinae</taxon>
        <taxon>Leishmania</taxon>
    </lineage>
</organism>
<evidence type="ECO:0000256" key="3">
    <source>
        <dbReference type="ARBA" id="ARBA00022679"/>
    </source>
</evidence>
<evidence type="ECO:0000256" key="7">
    <source>
        <dbReference type="ARBA" id="ARBA00022833"/>
    </source>
</evidence>
<evidence type="ECO:0000313" key="11">
    <source>
        <dbReference type="Proteomes" id="UP000000542"/>
    </source>
</evidence>
<keyword evidence="6" id="KW-0833">Ubl conjugation pathway</keyword>
<dbReference type="GO" id="GO:0008270">
    <property type="term" value="F:zinc ion binding"/>
    <property type="evidence" value="ECO:0007669"/>
    <property type="project" value="UniProtKB-KW"/>
</dbReference>
<feature type="domain" description="RING-type" evidence="9">
    <location>
        <begin position="81"/>
        <end position="121"/>
    </location>
</feature>
<evidence type="ECO:0000256" key="8">
    <source>
        <dbReference type="PROSITE-ProRule" id="PRU00175"/>
    </source>
</evidence>
<comment type="catalytic activity">
    <reaction evidence="1">
        <text>S-ubiquitinyl-[E2 ubiquitin-conjugating enzyme]-L-cysteine + [acceptor protein]-L-lysine = [E2 ubiquitin-conjugating enzyme]-L-cysteine + N(6)-ubiquitinyl-[acceptor protein]-L-lysine.</text>
        <dbReference type="EC" id="2.3.2.27"/>
    </reaction>
</comment>
<dbReference type="VEuPathDB" id="TriTrypDB:LMJSD75_170005500"/>
<dbReference type="GeneID" id="5650727"/>
<dbReference type="Proteomes" id="UP000000542">
    <property type="component" value="Chromosome 17"/>
</dbReference>
<protein>
    <recommendedName>
        <fullName evidence="2">RING-type E3 ubiquitin transferase</fullName>
        <ecNumber evidence="2">2.3.2.27</ecNumber>
    </recommendedName>
</protein>
<evidence type="ECO:0000256" key="2">
    <source>
        <dbReference type="ARBA" id="ARBA00012483"/>
    </source>
</evidence>
<dbReference type="OMA" id="CLEHFTL"/>
<dbReference type="KEGG" id="lma:LMJF_17_0030"/>
<dbReference type="EC" id="2.3.2.27" evidence="2"/>
<evidence type="ECO:0000259" key="9">
    <source>
        <dbReference type="PROSITE" id="PS50089"/>
    </source>
</evidence>
<keyword evidence="3" id="KW-0808">Transferase</keyword>
<dbReference type="Gene3D" id="3.30.40.10">
    <property type="entry name" value="Zinc/RING finger domain, C3HC4 (zinc finger)"/>
    <property type="match status" value="1"/>
</dbReference>
<keyword evidence="11" id="KW-1185">Reference proteome</keyword>
<dbReference type="VEuPathDB" id="TriTrypDB:LMJLV39_170005400"/>
<dbReference type="STRING" id="5664.Q4QEJ5"/>
<keyword evidence="5 8" id="KW-0863">Zinc-finger</keyword>
<dbReference type="InterPro" id="IPR001841">
    <property type="entry name" value="Znf_RING"/>
</dbReference>
<evidence type="ECO:0000313" key="10">
    <source>
        <dbReference type="EMBL" id="CAJ03402.1"/>
    </source>
</evidence>
<dbReference type="EMBL" id="FR796413">
    <property type="protein sequence ID" value="CAJ03402.1"/>
    <property type="molecule type" value="Genomic_DNA"/>
</dbReference>
<keyword evidence="7" id="KW-0862">Zinc</keyword>
<name>Q4QEJ5_LEIMA</name>
<proteinExistence type="predicted"/>
<reference evidence="10 11" key="1">
    <citation type="journal article" date="2005" name="Science">
        <title>The genome of the kinetoplastid parasite, Leishmania major.</title>
        <authorList>
            <person name="Ivens A.C."/>
            <person name="Peacock C.S."/>
            <person name="Worthey E.A."/>
            <person name="Murphy L."/>
            <person name="Aggarwal G."/>
            <person name="Berriman M."/>
            <person name="Sisk E."/>
            <person name="Rajandream M.A."/>
            <person name="Adlem E."/>
            <person name="Aert R."/>
            <person name="Anupama A."/>
            <person name="Apostolou Z."/>
            <person name="Attipoe P."/>
            <person name="Bason N."/>
            <person name="Bauser C."/>
            <person name="Beck A."/>
            <person name="Beverley S.M."/>
            <person name="Bianchettin G."/>
            <person name="Borzym K."/>
            <person name="Bothe G."/>
            <person name="Bruschi C.V."/>
            <person name="Collins M."/>
            <person name="Cadag E."/>
            <person name="Ciarloni L."/>
            <person name="Clayton C."/>
            <person name="Coulson R.M."/>
            <person name="Cronin A."/>
            <person name="Cruz A.K."/>
            <person name="Davies R.M."/>
            <person name="De Gaudenzi J."/>
            <person name="Dobson D.E."/>
            <person name="Duesterhoeft A."/>
            <person name="Fazelina G."/>
            <person name="Fosker N."/>
            <person name="Frasch A.C."/>
            <person name="Fraser A."/>
            <person name="Fuchs M."/>
            <person name="Gabel C."/>
            <person name="Goble A."/>
            <person name="Goffeau A."/>
            <person name="Harris D."/>
            <person name="Hertz-Fowler C."/>
            <person name="Hilbert H."/>
            <person name="Horn D."/>
            <person name="Huang Y."/>
            <person name="Klages S."/>
            <person name="Knights A."/>
            <person name="Kube M."/>
            <person name="Larke N."/>
            <person name="Litvin L."/>
            <person name="Lord A."/>
            <person name="Louie T."/>
            <person name="Marra M."/>
            <person name="Masuy D."/>
            <person name="Matthews K."/>
            <person name="Michaeli S."/>
            <person name="Mottram J.C."/>
            <person name="Muller-Auer S."/>
            <person name="Munden H."/>
            <person name="Nelson S."/>
            <person name="Norbertczak H."/>
            <person name="Oliver K."/>
            <person name="O'neil S."/>
            <person name="Pentony M."/>
            <person name="Pohl T.M."/>
            <person name="Price C."/>
            <person name="Purnelle B."/>
            <person name="Quail M.A."/>
            <person name="Rabbinowitsch E."/>
            <person name="Reinhardt R."/>
            <person name="Rieger M."/>
            <person name="Rinta J."/>
            <person name="Robben J."/>
            <person name="Robertson L."/>
            <person name="Ruiz J.C."/>
            <person name="Rutter S."/>
            <person name="Saunders D."/>
            <person name="Schafer M."/>
            <person name="Schein J."/>
            <person name="Schwartz D.C."/>
            <person name="Seeger K."/>
            <person name="Seyler A."/>
            <person name="Sharp S."/>
            <person name="Shin H."/>
            <person name="Sivam D."/>
            <person name="Squares R."/>
            <person name="Squares S."/>
            <person name="Tosato V."/>
            <person name="Vogt C."/>
            <person name="Volckaert G."/>
            <person name="Wambutt R."/>
            <person name="Warren T."/>
            <person name="Wedler H."/>
            <person name="Woodward J."/>
            <person name="Zhou S."/>
            <person name="Zimmermann W."/>
            <person name="Smith D.F."/>
            <person name="Blackwell J.M."/>
            <person name="Stuart K.D."/>
            <person name="Barrell B."/>
            <person name="Myler P.J."/>
        </authorList>
    </citation>
    <scope>NUCLEOTIDE SEQUENCE [LARGE SCALE GENOMIC DNA]</scope>
    <source>
        <strain evidence="11">MHOM/IL/81/Friedlin</strain>
    </source>
</reference>
<dbReference type="AlphaFoldDB" id="Q4QEJ5"/>
<evidence type="ECO:0000256" key="1">
    <source>
        <dbReference type="ARBA" id="ARBA00000900"/>
    </source>
</evidence>
<dbReference type="SMART" id="SM00184">
    <property type="entry name" value="RING"/>
    <property type="match status" value="1"/>
</dbReference>
<dbReference type="eggNOG" id="KOG0800">
    <property type="taxonomic scope" value="Eukaryota"/>
</dbReference>
<sequence>MYFVSPVPSHAPLSQSEEAITRGSVMQGNLHTKAAAAASVASVPAGSHDASCANLSDYLNEDSVVGDLETYDVGEYHLTTCPICLEHFTLDNPAILLKCEHGFHLQCLESWRQRSSMCPMCFAPVVGDQGRLMSSCDVRTRRRMQRKPPAAPHRAAERNALITPTASQRIPQSNCEVEHASEQDEEIEVIEVTSGKGSVHWVWSWLRKCCAF</sequence>
<dbReference type="PANTHER" id="PTHR46463:SF74">
    <property type="entry name" value="RING-TYPE DOMAIN-CONTAINING PROTEIN"/>
    <property type="match status" value="1"/>
</dbReference>
<dbReference type="Pfam" id="PF13639">
    <property type="entry name" value="zf-RING_2"/>
    <property type="match status" value="1"/>
</dbReference>
<dbReference type="RefSeq" id="XP_001682253.1">
    <property type="nucleotide sequence ID" value="XM_001682201.1"/>
</dbReference>
<reference evidence="10 11" key="2">
    <citation type="journal article" date="2011" name="Genome Res.">
        <title>Chromosome and gene copy number variation allow major structural change between species and strains of Leishmania.</title>
        <authorList>
            <person name="Rogers M.B."/>
            <person name="Hilley J.D."/>
            <person name="Dickens N.J."/>
            <person name="Wilkes J."/>
            <person name="Bates P.A."/>
            <person name="Depledge D.P."/>
            <person name="Harris D."/>
            <person name="Her Y."/>
            <person name="Herzyk P."/>
            <person name="Imamura H."/>
            <person name="Otto T.D."/>
            <person name="Sanders M."/>
            <person name="Seeger K."/>
            <person name="Dujardin J.C."/>
            <person name="Berriman M."/>
            <person name="Smith D.F."/>
            <person name="Hertz-Fowler C."/>
            <person name="Mottram J.C."/>
        </authorList>
    </citation>
    <scope>NUCLEOTIDE SEQUENCE [LARGE SCALE GENOMIC DNA]</scope>
    <source>
        <strain evidence="11">MHOM/IL/81/Friedlin</strain>
    </source>
</reference>
<dbReference type="PANTHER" id="PTHR46463">
    <property type="entry name" value="ZINC FINGER, RING/FYVE/PHD-TYPE"/>
    <property type="match status" value="1"/>
</dbReference>
<dbReference type="VEuPathDB" id="TriTrypDB:LMJFC_170005600"/>
<accession>Q4QEJ5</accession>
<evidence type="ECO:0000256" key="4">
    <source>
        <dbReference type="ARBA" id="ARBA00022723"/>
    </source>
</evidence>
<evidence type="ECO:0000256" key="6">
    <source>
        <dbReference type="ARBA" id="ARBA00022786"/>
    </source>
</evidence>
<dbReference type="PROSITE" id="PS50089">
    <property type="entry name" value="ZF_RING_2"/>
    <property type="match status" value="1"/>
</dbReference>
<dbReference type="VEuPathDB" id="TriTrypDB:LmjF.17.0030"/>
<gene>
    <name evidence="10" type="ORF">LMJF_17_0030</name>
</gene>